<organism evidence="2 3">
    <name type="scientific">Emericellopsis cladophorae</name>
    <dbReference type="NCBI Taxonomy" id="2686198"/>
    <lineage>
        <taxon>Eukaryota</taxon>
        <taxon>Fungi</taxon>
        <taxon>Dikarya</taxon>
        <taxon>Ascomycota</taxon>
        <taxon>Pezizomycotina</taxon>
        <taxon>Sordariomycetes</taxon>
        <taxon>Hypocreomycetidae</taxon>
        <taxon>Hypocreales</taxon>
        <taxon>Bionectriaceae</taxon>
        <taxon>Emericellopsis</taxon>
    </lineage>
</organism>
<protein>
    <submittedName>
        <fullName evidence="2">Uncharacterized protein</fullName>
    </submittedName>
</protein>
<dbReference type="Proteomes" id="UP001055219">
    <property type="component" value="Unassembled WGS sequence"/>
</dbReference>
<dbReference type="EMBL" id="JAGIXG020000029">
    <property type="protein sequence ID" value="KAI6780690.1"/>
    <property type="molecule type" value="Genomic_DNA"/>
</dbReference>
<comment type="caution">
    <text evidence="2">The sequence shown here is derived from an EMBL/GenBank/DDBJ whole genome shotgun (WGS) entry which is preliminary data.</text>
</comment>
<reference evidence="2" key="2">
    <citation type="submission" date="2022-07" db="EMBL/GenBank/DDBJ databases">
        <authorList>
            <person name="Goncalves M.F.M."/>
            <person name="Hilario S."/>
            <person name="Van De Peer Y."/>
            <person name="Esteves A.C."/>
            <person name="Alves A."/>
        </authorList>
    </citation>
    <scope>NUCLEOTIDE SEQUENCE</scope>
    <source>
        <strain evidence="2">MUM 19.33</strain>
    </source>
</reference>
<evidence type="ECO:0000313" key="2">
    <source>
        <dbReference type="EMBL" id="KAI6780690.1"/>
    </source>
</evidence>
<reference evidence="2" key="1">
    <citation type="journal article" date="2021" name="J Fungi (Basel)">
        <title>Genomic and Metabolomic Analyses of the Marine Fungus Emericellopsis cladophorae: Insights into Saltwater Adaptability Mechanisms and Its Biosynthetic Potential.</title>
        <authorList>
            <person name="Goncalves M.F.M."/>
            <person name="Hilario S."/>
            <person name="Van de Peer Y."/>
            <person name="Esteves A.C."/>
            <person name="Alves A."/>
        </authorList>
    </citation>
    <scope>NUCLEOTIDE SEQUENCE</scope>
    <source>
        <strain evidence="2">MUM 19.33</strain>
    </source>
</reference>
<dbReference type="AlphaFoldDB" id="A0A9P9Y069"/>
<evidence type="ECO:0000256" key="1">
    <source>
        <dbReference type="SAM" id="MobiDB-lite"/>
    </source>
</evidence>
<gene>
    <name evidence="2" type="ORF">J7T54_001194</name>
</gene>
<dbReference type="OrthoDB" id="5150445at2759"/>
<keyword evidence="3" id="KW-1185">Reference proteome</keyword>
<dbReference type="GeneID" id="75827713"/>
<sequence length="166" mass="18507">MLPAPKPAYRSKDDSDIQLQELDPESSRLIPQKKKSHRVWVQGKLAQVRSVSTARIKSQKKAREAEKGKEADKNNETPQRRNSAGDQQDTGTETEDEETAVRARQLRGYGIGGIGNIRRPTEVIHGPNPPPSRSEPGTLSKGRAASKWNLREMFALEPEASTMPKR</sequence>
<dbReference type="RefSeq" id="XP_051361546.1">
    <property type="nucleotide sequence ID" value="XM_051507249.1"/>
</dbReference>
<accession>A0A9P9Y069</accession>
<evidence type="ECO:0000313" key="3">
    <source>
        <dbReference type="Proteomes" id="UP001055219"/>
    </source>
</evidence>
<feature type="region of interest" description="Disordered" evidence="1">
    <location>
        <begin position="1"/>
        <end position="145"/>
    </location>
</feature>
<proteinExistence type="predicted"/>
<name>A0A9P9Y069_9HYPO</name>
<feature type="compositionally biased region" description="Basic and acidic residues" evidence="1">
    <location>
        <begin position="61"/>
        <end position="79"/>
    </location>
</feature>